<accession>A0A9Q1GM91</accession>
<protein>
    <submittedName>
        <fullName evidence="2">Uncharacterized protein</fullName>
    </submittedName>
</protein>
<name>A0A9Q1GM91_9CARY</name>
<dbReference type="AlphaFoldDB" id="A0A9Q1GM91"/>
<feature type="region of interest" description="Disordered" evidence="1">
    <location>
        <begin position="1"/>
        <end position="52"/>
    </location>
</feature>
<proteinExistence type="predicted"/>
<organism evidence="2 3">
    <name type="scientific">Carnegiea gigantea</name>
    <dbReference type="NCBI Taxonomy" id="171969"/>
    <lineage>
        <taxon>Eukaryota</taxon>
        <taxon>Viridiplantae</taxon>
        <taxon>Streptophyta</taxon>
        <taxon>Embryophyta</taxon>
        <taxon>Tracheophyta</taxon>
        <taxon>Spermatophyta</taxon>
        <taxon>Magnoliopsida</taxon>
        <taxon>eudicotyledons</taxon>
        <taxon>Gunneridae</taxon>
        <taxon>Pentapetalae</taxon>
        <taxon>Caryophyllales</taxon>
        <taxon>Cactineae</taxon>
        <taxon>Cactaceae</taxon>
        <taxon>Cactoideae</taxon>
        <taxon>Echinocereeae</taxon>
        <taxon>Carnegiea</taxon>
    </lineage>
</organism>
<dbReference type="Proteomes" id="UP001153076">
    <property type="component" value="Unassembled WGS sequence"/>
</dbReference>
<comment type="caution">
    <text evidence="2">The sequence shown here is derived from an EMBL/GenBank/DDBJ whole genome shotgun (WGS) entry which is preliminary data.</text>
</comment>
<evidence type="ECO:0000313" key="3">
    <source>
        <dbReference type="Proteomes" id="UP001153076"/>
    </source>
</evidence>
<evidence type="ECO:0000313" key="2">
    <source>
        <dbReference type="EMBL" id="KAJ8421764.1"/>
    </source>
</evidence>
<sequence length="221" mass="23987">MANTRGGQAPKRARQASKSKESGSSAPAKRRSHRIAAGTSKRACKPGIKTTITIPNSPSVSSLSFDNSASTQSATKTTANGVFFESIVKSVKITLSRTVLESIFGLKFVDTATHNLSRKVAKDLCLPQFARPQKLETYTWQNKAPPIMFCTPNIDCCTMFLSVFSIPKPTPKKLIMSDLTPEEASSLKIKLPDTASAPAIADTLTELKDDHADIRTHLEHI</sequence>
<evidence type="ECO:0000256" key="1">
    <source>
        <dbReference type="SAM" id="MobiDB-lite"/>
    </source>
</evidence>
<gene>
    <name evidence="2" type="ORF">Cgig2_018957</name>
</gene>
<reference evidence="2" key="1">
    <citation type="submission" date="2022-04" db="EMBL/GenBank/DDBJ databases">
        <title>Carnegiea gigantea Genome sequencing and assembly v2.</title>
        <authorList>
            <person name="Copetti D."/>
            <person name="Sanderson M.J."/>
            <person name="Burquez A."/>
            <person name="Wojciechowski M.F."/>
        </authorList>
    </citation>
    <scope>NUCLEOTIDE SEQUENCE</scope>
    <source>
        <strain evidence="2">SGP5-SGP5p</strain>
        <tissue evidence="2">Aerial part</tissue>
    </source>
</reference>
<keyword evidence="3" id="KW-1185">Reference proteome</keyword>
<dbReference type="EMBL" id="JAKOGI010002548">
    <property type="protein sequence ID" value="KAJ8421764.1"/>
    <property type="molecule type" value="Genomic_DNA"/>
</dbReference>